<keyword evidence="3" id="KW-1185">Reference proteome</keyword>
<proteinExistence type="predicted"/>
<accession>A0AAU9W7A6</accession>
<dbReference type="EMBL" id="CALNXJ010000008">
    <property type="protein sequence ID" value="CAH3045836.1"/>
    <property type="molecule type" value="Genomic_DNA"/>
</dbReference>
<evidence type="ECO:0000313" key="2">
    <source>
        <dbReference type="EMBL" id="CAH3045836.1"/>
    </source>
</evidence>
<feature type="chain" id="PRO_5043762476" evidence="1">
    <location>
        <begin position="19"/>
        <end position="115"/>
    </location>
</feature>
<feature type="signal peptide" evidence="1">
    <location>
        <begin position="1"/>
        <end position="18"/>
    </location>
</feature>
<keyword evidence="1" id="KW-0732">Signal</keyword>
<evidence type="ECO:0000256" key="1">
    <source>
        <dbReference type="SAM" id="SignalP"/>
    </source>
</evidence>
<name>A0AAU9W7A6_9CNID</name>
<organism evidence="2 3">
    <name type="scientific">Pocillopora meandrina</name>
    <dbReference type="NCBI Taxonomy" id="46732"/>
    <lineage>
        <taxon>Eukaryota</taxon>
        <taxon>Metazoa</taxon>
        <taxon>Cnidaria</taxon>
        <taxon>Anthozoa</taxon>
        <taxon>Hexacorallia</taxon>
        <taxon>Scleractinia</taxon>
        <taxon>Astrocoeniina</taxon>
        <taxon>Pocilloporidae</taxon>
        <taxon>Pocillopora</taxon>
    </lineage>
</organism>
<dbReference type="AlphaFoldDB" id="A0AAU9W7A6"/>
<gene>
    <name evidence="2" type="ORF">PMEA_00032931</name>
</gene>
<protein>
    <submittedName>
        <fullName evidence="2">Uncharacterized protein</fullName>
    </submittedName>
</protein>
<evidence type="ECO:0000313" key="3">
    <source>
        <dbReference type="Proteomes" id="UP001159428"/>
    </source>
</evidence>
<comment type="caution">
    <text evidence="2">The sequence shown here is derived from an EMBL/GenBank/DDBJ whole genome shotgun (WGS) entry which is preliminary data.</text>
</comment>
<dbReference type="Proteomes" id="UP001159428">
    <property type="component" value="Unassembled WGS sequence"/>
</dbReference>
<reference evidence="2 3" key="1">
    <citation type="submission" date="2022-05" db="EMBL/GenBank/DDBJ databases">
        <authorList>
            <consortium name="Genoscope - CEA"/>
            <person name="William W."/>
        </authorList>
    </citation>
    <scope>NUCLEOTIDE SEQUENCE [LARGE SCALE GENOMIC DNA]</scope>
</reference>
<sequence>MKLMLVILSFAVIGITTAMHMVDIKRDAPLKDPEMKRKIEDLIAESLTKLHKCLSDTKKLKQCFKDFHTDLNPPPAASSCENKFEGCYTKAIQHHNGMKCLKTFLRCLEENVSFE</sequence>